<reference evidence="2 3" key="1">
    <citation type="submission" date="2018-02" db="EMBL/GenBank/DDBJ databases">
        <title>Complete genome sequencing of Faecalibacterium prausnitzii strains isolated from the human gut.</title>
        <authorList>
            <person name="Fitzgerald B.C."/>
            <person name="Shkoporov A.N."/>
            <person name="Ross P.R."/>
            <person name="Hill C."/>
        </authorList>
    </citation>
    <scope>NUCLEOTIDE SEQUENCE [LARGE SCALE GENOMIC DNA]</scope>
    <source>
        <strain evidence="2 3">APC942/18-1</strain>
    </source>
</reference>
<proteinExistence type="predicted"/>
<keyword evidence="1" id="KW-0472">Membrane</keyword>
<keyword evidence="1" id="KW-0812">Transmembrane</keyword>
<accession>A0AAX1QH26</accession>
<feature type="transmembrane region" description="Helical" evidence="1">
    <location>
        <begin position="15"/>
        <end position="35"/>
    </location>
</feature>
<gene>
    <name evidence="2" type="ORF">C4N27_07865</name>
</gene>
<name>A0AAX1QH26_9FIRM</name>
<keyword evidence="1" id="KW-1133">Transmembrane helix</keyword>
<evidence type="ECO:0000313" key="2">
    <source>
        <dbReference type="EMBL" id="RAW49679.1"/>
    </source>
</evidence>
<evidence type="ECO:0000256" key="1">
    <source>
        <dbReference type="SAM" id="Phobius"/>
    </source>
</evidence>
<evidence type="ECO:0008006" key="4">
    <source>
        <dbReference type="Google" id="ProtNLM"/>
    </source>
</evidence>
<dbReference type="EMBL" id="PRLA01000005">
    <property type="protein sequence ID" value="RAW49679.1"/>
    <property type="molecule type" value="Genomic_DNA"/>
</dbReference>
<evidence type="ECO:0000313" key="3">
    <source>
        <dbReference type="Proteomes" id="UP000250997"/>
    </source>
</evidence>
<dbReference type="RefSeq" id="WP_158396231.1">
    <property type="nucleotide sequence ID" value="NZ_CP026548.1"/>
</dbReference>
<protein>
    <recommendedName>
        <fullName evidence="4">DUF58 domain-containing protein</fullName>
    </recommendedName>
</protein>
<organism evidence="2 3">
    <name type="scientific">Faecalibacterium prausnitzii</name>
    <dbReference type="NCBI Taxonomy" id="853"/>
    <lineage>
        <taxon>Bacteria</taxon>
        <taxon>Bacillati</taxon>
        <taxon>Bacillota</taxon>
        <taxon>Clostridia</taxon>
        <taxon>Eubacteriales</taxon>
        <taxon>Oscillospiraceae</taxon>
        <taxon>Faecalibacterium</taxon>
    </lineage>
</organism>
<comment type="caution">
    <text evidence="2">The sequence shown here is derived from an EMBL/GenBank/DDBJ whole genome shotgun (WGS) entry which is preliminary data.</text>
</comment>
<sequence>MTEQTTLQALTRRRIALIAAYAVTVAAYAAAILLILVDLRYAVAVVNVATLFYLLVVRRMDKRYELAFANASMRYGCGHCLQDVAVKTKARDALSHAQVEQMSLLPTREAGGVATSMEMTGRLDGRSVKVCEAAFCYDLPASSRQKIGLKNGVWMELELPGTAAHTVLVPETALDEAVCAGYYEGKGLHSFAKAPRGWAVFTENDLDAARLLRKSESLRQKLETSQSSMILAVKGSRLAAYSFPRSLSFTTPLLGQLTQEILEWDRLPELGWLAELSAMLGRHTAKNGQTVTLNASPVSDAI</sequence>
<dbReference type="Proteomes" id="UP000250997">
    <property type="component" value="Unassembled WGS sequence"/>
</dbReference>
<dbReference type="AlphaFoldDB" id="A0AAX1QH26"/>
<feature type="transmembrane region" description="Helical" evidence="1">
    <location>
        <begin position="41"/>
        <end position="57"/>
    </location>
</feature>